<dbReference type="InterPro" id="IPR004101">
    <property type="entry name" value="Mur_ligase_C"/>
</dbReference>
<evidence type="ECO:0000256" key="4">
    <source>
        <dbReference type="ARBA" id="ARBA00022598"/>
    </source>
</evidence>
<dbReference type="Gene3D" id="3.90.190.20">
    <property type="entry name" value="Mur ligase, C-terminal domain"/>
    <property type="match status" value="1"/>
</dbReference>
<dbReference type="PANTHER" id="PTHR11136:SF0">
    <property type="entry name" value="DIHYDROFOLATE SYNTHETASE-RELATED"/>
    <property type="match status" value="1"/>
</dbReference>
<keyword evidence="5" id="KW-0479">Metal-binding</keyword>
<dbReference type="PIRSF" id="PIRSF001563">
    <property type="entry name" value="Folylpolyglu_synth"/>
    <property type="match status" value="1"/>
</dbReference>
<keyword evidence="4 12" id="KW-0436">Ligase</keyword>
<dbReference type="InterPro" id="IPR036565">
    <property type="entry name" value="Mur-like_cat_sf"/>
</dbReference>
<dbReference type="GO" id="GO:0005524">
    <property type="term" value="F:ATP binding"/>
    <property type="evidence" value="ECO:0007669"/>
    <property type="project" value="UniProtKB-KW"/>
</dbReference>
<dbReference type="FunFam" id="3.40.1190.10:FF:000011">
    <property type="entry name" value="Folylpolyglutamate synthase/dihydrofolate synthase"/>
    <property type="match status" value="1"/>
</dbReference>
<evidence type="ECO:0000313" key="12">
    <source>
        <dbReference type="EMBL" id="MPM80633.1"/>
    </source>
</evidence>
<dbReference type="Pfam" id="PF08245">
    <property type="entry name" value="Mur_ligase_M"/>
    <property type="match status" value="1"/>
</dbReference>
<evidence type="ECO:0000256" key="8">
    <source>
        <dbReference type="ARBA" id="ARBA00022842"/>
    </source>
</evidence>
<gene>
    <name evidence="12" type="primary">fpgS_24</name>
    <name evidence="12" type="ORF">SDC9_127683</name>
</gene>
<dbReference type="EC" id="6.3.2.17" evidence="3"/>
<dbReference type="AlphaFoldDB" id="A0A645CUQ9"/>
<evidence type="ECO:0000256" key="2">
    <source>
        <dbReference type="ARBA" id="ARBA00008276"/>
    </source>
</evidence>
<dbReference type="SUPFAM" id="SSF53244">
    <property type="entry name" value="MurD-like peptide ligases, peptide-binding domain"/>
    <property type="match status" value="1"/>
</dbReference>
<evidence type="ECO:0000256" key="7">
    <source>
        <dbReference type="ARBA" id="ARBA00022840"/>
    </source>
</evidence>
<dbReference type="GO" id="GO:0046872">
    <property type="term" value="F:metal ion binding"/>
    <property type="evidence" value="ECO:0007669"/>
    <property type="project" value="UniProtKB-KW"/>
</dbReference>
<evidence type="ECO:0000259" key="10">
    <source>
        <dbReference type="Pfam" id="PF02875"/>
    </source>
</evidence>
<dbReference type="PANTHER" id="PTHR11136">
    <property type="entry name" value="FOLYLPOLYGLUTAMATE SYNTHASE-RELATED"/>
    <property type="match status" value="1"/>
</dbReference>
<dbReference type="SUPFAM" id="SSF53623">
    <property type="entry name" value="MurD-like peptide ligases, catalytic domain"/>
    <property type="match status" value="1"/>
</dbReference>
<evidence type="ECO:0000256" key="5">
    <source>
        <dbReference type="ARBA" id="ARBA00022723"/>
    </source>
</evidence>
<dbReference type="NCBIfam" id="TIGR01499">
    <property type="entry name" value="folC"/>
    <property type="match status" value="1"/>
</dbReference>
<dbReference type="InterPro" id="IPR036615">
    <property type="entry name" value="Mur_ligase_C_dom_sf"/>
</dbReference>
<dbReference type="InterPro" id="IPR013221">
    <property type="entry name" value="Mur_ligase_cen"/>
</dbReference>
<dbReference type="GO" id="GO:0004326">
    <property type="term" value="F:tetrahydrofolylpolyglutamate synthase activity"/>
    <property type="evidence" value="ECO:0007669"/>
    <property type="project" value="UniProtKB-EC"/>
</dbReference>
<dbReference type="Pfam" id="PF02875">
    <property type="entry name" value="Mur_ligase_C"/>
    <property type="match status" value="1"/>
</dbReference>
<comment type="cofactor">
    <cofactor evidence="1">
        <name>Mg(2+)</name>
        <dbReference type="ChEBI" id="CHEBI:18420"/>
    </cofactor>
</comment>
<dbReference type="EMBL" id="VSSQ01030204">
    <property type="protein sequence ID" value="MPM80633.1"/>
    <property type="molecule type" value="Genomic_DNA"/>
</dbReference>
<dbReference type="Gene3D" id="3.40.1190.10">
    <property type="entry name" value="Mur-like, catalytic domain"/>
    <property type="match status" value="1"/>
</dbReference>
<feature type="domain" description="Mur ligase C-terminal" evidence="10">
    <location>
        <begin position="269"/>
        <end position="381"/>
    </location>
</feature>
<keyword evidence="8" id="KW-0460">Magnesium</keyword>
<comment type="caution">
    <text evidence="12">The sequence shown here is derived from an EMBL/GenBank/DDBJ whole genome shotgun (WGS) entry which is preliminary data.</text>
</comment>
<sequence length="400" mass="45389">MKRKNIGLGHKVFCELMNDLGNPQDNIPSIHIAGTNGKGSTVTYIKDCLVEAGYKVGTFTSPHILKHQDRIRINGKWIDDESFLRLLNHYLNIIEEKQLNMFDIDMLIACAYFNEENVDIAIYEVGLGGRIDCTNCLSHPLVSVITSIGLDHMELLGDTVEKIAKEKAGIIKKGVPCIIGEMIPSVKSVIEEIAVSKQSELIESKKFIQQTMDTFEVDDVCYKIYNSAKYQMRNATVALTVIDCLQRKYKYEISIQNKIDGILKSHWEGRFEIIQKQPTIILDGAHNQEGISALLESIYVLPRPWIFVFSALKDKPAKSMIEQIHEIADELIVTEFDFYRVERAKNLKLWDDILCVENTVEAINKGIEDAHMTGSCILCGSLYFISEARRYLMNRGDSNE</sequence>
<evidence type="ECO:0000256" key="1">
    <source>
        <dbReference type="ARBA" id="ARBA00001946"/>
    </source>
</evidence>
<protein>
    <recommendedName>
        <fullName evidence="3">tetrahydrofolate synthase</fullName>
        <ecNumber evidence="3">6.3.2.17</ecNumber>
    </recommendedName>
</protein>
<dbReference type="InterPro" id="IPR001645">
    <property type="entry name" value="Folylpolyglutamate_synth"/>
</dbReference>
<feature type="domain" description="Mur ligase central" evidence="11">
    <location>
        <begin position="32"/>
        <end position="196"/>
    </location>
</feature>
<keyword evidence="7" id="KW-0067">ATP-binding</keyword>
<evidence type="ECO:0000256" key="6">
    <source>
        <dbReference type="ARBA" id="ARBA00022741"/>
    </source>
</evidence>
<accession>A0A645CUQ9</accession>
<name>A0A645CUQ9_9ZZZZ</name>
<proteinExistence type="inferred from homology"/>
<reference evidence="12" key="1">
    <citation type="submission" date="2019-08" db="EMBL/GenBank/DDBJ databases">
        <authorList>
            <person name="Kucharzyk K."/>
            <person name="Murdoch R.W."/>
            <person name="Higgins S."/>
            <person name="Loffler F."/>
        </authorList>
    </citation>
    <scope>NUCLEOTIDE SEQUENCE</scope>
</reference>
<evidence type="ECO:0000259" key="11">
    <source>
        <dbReference type="Pfam" id="PF08245"/>
    </source>
</evidence>
<evidence type="ECO:0000256" key="3">
    <source>
        <dbReference type="ARBA" id="ARBA00013025"/>
    </source>
</evidence>
<comment type="catalytic activity">
    <reaction evidence="9">
        <text>(6S)-5,6,7,8-tetrahydrofolyl-(gamma-L-Glu)(n) + L-glutamate + ATP = (6S)-5,6,7,8-tetrahydrofolyl-(gamma-L-Glu)(n+1) + ADP + phosphate + H(+)</text>
        <dbReference type="Rhea" id="RHEA:10580"/>
        <dbReference type="Rhea" id="RHEA-COMP:14738"/>
        <dbReference type="Rhea" id="RHEA-COMP:14740"/>
        <dbReference type="ChEBI" id="CHEBI:15378"/>
        <dbReference type="ChEBI" id="CHEBI:29985"/>
        <dbReference type="ChEBI" id="CHEBI:30616"/>
        <dbReference type="ChEBI" id="CHEBI:43474"/>
        <dbReference type="ChEBI" id="CHEBI:141005"/>
        <dbReference type="ChEBI" id="CHEBI:456216"/>
        <dbReference type="EC" id="6.3.2.17"/>
    </reaction>
</comment>
<evidence type="ECO:0000256" key="9">
    <source>
        <dbReference type="ARBA" id="ARBA00047493"/>
    </source>
</evidence>
<dbReference type="GO" id="GO:0008841">
    <property type="term" value="F:dihydrofolate synthase activity"/>
    <property type="evidence" value="ECO:0007669"/>
    <property type="project" value="TreeGrafter"/>
</dbReference>
<keyword evidence="6" id="KW-0547">Nucleotide-binding</keyword>
<organism evidence="12">
    <name type="scientific">bioreactor metagenome</name>
    <dbReference type="NCBI Taxonomy" id="1076179"/>
    <lineage>
        <taxon>unclassified sequences</taxon>
        <taxon>metagenomes</taxon>
        <taxon>ecological metagenomes</taxon>
    </lineage>
</organism>
<dbReference type="GO" id="GO:0005737">
    <property type="term" value="C:cytoplasm"/>
    <property type="evidence" value="ECO:0007669"/>
    <property type="project" value="TreeGrafter"/>
</dbReference>
<comment type="similarity">
    <text evidence="2">Belongs to the folylpolyglutamate synthase family.</text>
</comment>